<evidence type="ECO:0000256" key="5">
    <source>
        <dbReference type="ARBA" id="ARBA00023163"/>
    </source>
</evidence>
<evidence type="ECO:0000259" key="7">
    <source>
        <dbReference type="Pfam" id="PF08281"/>
    </source>
</evidence>
<dbReference type="Pfam" id="PF08281">
    <property type="entry name" value="Sigma70_r4_2"/>
    <property type="match status" value="1"/>
</dbReference>
<dbReference type="Pfam" id="PF04542">
    <property type="entry name" value="Sigma70_r2"/>
    <property type="match status" value="1"/>
</dbReference>
<evidence type="ECO:0000256" key="2">
    <source>
        <dbReference type="ARBA" id="ARBA00023015"/>
    </source>
</evidence>
<dbReference type="InterPro" id="IPR036388">
    <property type="entry name" value="WH-like_DNA-bd_sf"/>
</dbReference>
<keyword evidence="3" id="KW-0731">Sigma factor</keyword>
<dbReference type="InterPro" id="IPR014284">
    <property type="entry name" value="RNA_pol_sigma-70_dom"/>
</dbReference>
<gene>
    <name evidence="8" type="ORF">SMALB_0018</name>
</gene>
<keyword evidence="2" id="KW-0805">Transcription regulation</keyword>
<dbReference type="PANTHER" id="PTHR43133:SF8">
    <property type="entry name" value="RNA POLYMERASE SIGMA FACTOR HI_1459-RELATED"/>
    <property type="match status" value="1"/>
</dbReference>
<sequence>MSEAHAPSAALAPTVLPFARQRPFPQDSTARAAFADYYRQDFLSLTRFVMRLGATAYEAADAAQSAFVLAYEQWESLSNPRAWLRTVAKRRLHVLRTGTAREQPADQLPDLPGGRCPVAAVELGEEEARVYEALSWLPPRQREVMAWTLDGYRPQEIAQIMGMTPEAARKNLERGRTLLKQALLKPAGGSGQ</sequence>
<dbReference type="InterPro" id="IPR013249">
    <property type="entry name" value="RNA_pol_sigma70_r4_t2"/>
</dbReference>
<keyword evidence="5" id="KW-0804">Transcription</keyword>
<evidence type="ECO:0000313" key="8">
    <source>
        <dbReference type="EMBL" id="NIY62129.1"/>
    </source>
</evidence>
<name>A0A7X5WWA6_STRMQ</name>
<dbReference type="EMBL" id="JAALLH010000001">
    <property type="protein sequence ID" value="NIY62129.1"/>
    <property type="molecule type" value="Genomic_DNA"/>
</dbReference>
<dbReference type="GO" id="GO:0003677">
    <property type="term" value="F:DNA binding"/>
    <property type="evidence" value="ECO:0007669"/>
    <property type="project" value="UniProtKB-KW"/>
</dbReference>
<keyword evidence="4" id="KW-0238">DNA-binding</keyword>
<evidence type="ECO:0000313" key="9">
    <source>
        <dbReference type="Proteomes" id="UP000536624"/>
    </source>
</evidence>
<evidence type="ECO:0000259" key="6">
    <source>
        <dbReference type="Pfam" id="PF04542"/>
    </source>
</evidence>
<accession>A0A7X5WWA6</accession>
<feature type="domain" description="RNA polymerase sigma-70 region 2" evidence="6">
    <location>
        <begin position="45"/>
        <end position="92"/>
    </location>
</feature>
<dbReference type="RefSeq" id="WP_167499330.1">
    <property type="nucleotide sequence ID" value="NZ_JAALLH010000001.1"/>
</dbReference>
<dbReference type="InterPro" id="IPR039425">
    <property type="entry name" value="RNA_pol_sigma-70-like"/>
</dbReference>
<organism evidence="8 9">
    <name type="scientific">Streptomyces malaysiensis</name>
    <dbReference type="NCBI Taxonomy" id="92644"/>
    <lineage>
        <taxon>Bacteria</taxon>
        <taxon>Bacillati</taxon>
        <taxon>Actinomycetota</taxon>
        <taxon>Actinomycetes</taxon>
        <taxon>Kitasatosporales</taxon>
        <taxon>Streptomycetaceae</taxon>
        <taxon>Streptomyces</taxon>
        <taxon>Streptomyces violaceusniger group</taxon>
    </lineage>
</organism>
<reference evidence="8 9" key="1">
    <citation type="submission" date="2020-02" db="EMBL/GenBank/DDBJ databases">
        <title>Streptomyces malaysiensis DSM14702 (JHCC583434, PFL_A843) Genome sequencing and assembly.</title>
        <authorList>
            <person name="Samborskyy M."/>
        </authorList>
    </citation>
    <scope>NUCLEOTIDE SEQUENCE [LARGE SCALE GENOMIC DNA]</scope>
    <source>
        <strain evidence="8 9">DSM 14702</strain>
    </source>
</reference>
<dbReference type="GO" id="GO:0006352">
    <property type="term" value="P:DNA-templated transcription initiation"/>
    <property type="evidence" value="ECO:0007669"/>
    <property type="project" value="InterPro"/>
</dbReference>
<dbReference type="Proteomes" id="UP000536624">
    <property type="component" value="Unassembled WGS sequence"/>
</dbReference>
<dbReference type="SUPFAM" id="SSF88659">
    <property type="entry name" value="Sigma3 and sigma4 domains of RNA polymerase sigma factors"/>
    <property type="match status" value="1"/>
</dbReference>
<dbReference type="PANTHER" id="PTHR43133">
    <property type="entry name" value="RNA POLYMERASE ECF-TYPE SIGMA FACTO"/>
    <property type="match status" value="1"/>
</dbReference>
<feature type="domain" description="RNA polymerase sigma factor 70 region 4 type 2" evidence="7">
    <location>
        <begin position="129"/>
        <end position="178"/>
    </location>
</feature>
<dbReference type="InterPro" id="IPR013324">
    <property type="entry name" value="RNA_pol_sigma_r3/r4-like"/>
</dbReference>
<evidence type="ECO:0000256" key="4">
    <source>
        <dbReference type="ARBA" id="ARBA00023125"/>
    </source>
</evidence>
<dbReference type="InterPro" id="IPR013325">
    <property type="entry name" value="RNA_pol_sigma_r2"/>
</dbReference>
<dbReference type="AlphaFoldDB" id="A0A7X5WWA6"/>
<dbReference type="Gene3D" id="1.10.10.10">
    <property type="entry name" value="Winged helix-like DNA-binding domain superfamily/Winged helix DNA-binding domain"/>
    <property type="match status" value="1"/>
</dbReference>
<protein>
    <submittedName>
        <fullName evidence="8">ECF subfamily RNA polymerase sigma-24 subunit</fullName>
    </submittedName>
</protein>
<evidence type="ECO:0000256" key="1">
    <source>
        <dbReference type="ARBA" id="ARBA00010641"/>
    </source>
</evidence>
<comment type="caution">
    <text evidence="8">The sequence shown here is derived from an EMBL/GenBank/DDBJ whole genome shotgun (WGS) entry which is preliminary data.</text>
</comment>
<evidence type="ECO:0000256" key="3">
    <source>
        <dbReference type="ARBA" id="ARBA00023082"/>
    </source>
</evidence>
<dbReference type="NCBIfam" id="TIGR02937">
    <property type="entry name" value="sigma70-ECF"/>
    <property type="match status" value="1"/>
</dbReference>
<comment type="similarity">
    <text evidence="1">Belongs to the sigma-70 factor family. ECF subfamily.</text>
</comment>
<dbReference type="SUPFAM" id="SSF88946">
    <property type="entry name" value="Sigma2 domain of RNA polymerase sigma factors"/>
    <property type="match status" value="1"/>
</dbReference>
<dbReference type="GO" id="GO:0016987">
    <property type="term" value="F:sigma factor activity"/>
    <property type="evidence" value="ECO:0007669"/>
    <property type="project" value="UniProtKB-KW"/>
</dbReference>
<dbReference type="Gene3D" id="1.10.1740.10">
    <property type="match status" value="1"/>
</dbReference>
<dbReference type="InterPro" id="IPR007627">
    <property type="entry name" value="RNA_pol_sigma70_r2"/>
</dbReference>
<proteinExistence type="inferred from homology"/>